<name>A0A3D9ZXY0_9ACTN</name>
<gene>
    <name evidence="1" type="ORF">DFJ67_7085</name>
</gene>
<dbReference type="PANTHER" id="PTHR41244:SF1">
    <property type="entry name" value="GLYCOSYLTRANSFERASE"/>
    <property type="match status" value="1"/>
</dbReference>
<dbReference type="Proteomes" id="UP000256913">
    <property type="component" value="Unassembled WGS sequence"/>
</dbReference>
<proteinExistence type="predicted"/>
<keyword evidence="1" id="KW-0808">Transferase</keyword>
<sequence length="254" mass="28771">MSGTTRVSPSRVPRLTSRNLEQFIDYWSVQVRSDRYLRIDGRPVLQLLNLTDLSDLFGDQRVPIIVEILRSLARRRALDPYLVGVIGQIDERNAAACRRLALDAVTGYGLLPTWLGASIQRYSELIDIRVREWYQFQADIPIPFYPVVCAGWDASPRGIPVEEYRDNLGYPYSPVVVGESPSLFHRFVDEARLFNAAHPPRENVIFVHALNEWTEGSVIEPSDRHGFGYLEVLRTATVTTAAQARRGDRSPTSS</sequence>
<dbReference type="Pfam" id="PF14307">
    <property type="entry name" value="Glyco_tran_WbsX"/>
    <property type="match status" value="1"/>
</dbReference>
<evidence type="ECO:0000313" key="2">
    <source>
        <dbReference type="Proteomes" id="UP000256913"/>
    </source>
</evidence>
<comment type="caution">
    <text evidence="1">The sequence shown here is derived from an EMBL/GenBank/DDBJ whole genome shotgun (WGS) entry which is preliminary data.</text>
</comment>
<dbReference type="AlphaFoldDB" id="A0A3D9ZXY0"/>
<protein>
    <submittedName>
        <fullName evidence="1">Glycosyl transferase family WbsX</fullName>
    </submittedName>
</protein>
<accession>A0A3D9ZXY0</accession>
<dbReference type="InterPro" id="IPR032719">
    <property type="entry name" value="WbsX"/>
</dbReference>
<evidence type="ECO:0000313" key="1">
    <source>
        <dbReference type="EMBL" id="REG01014.1"/>
    </source>
</evidence>
<organism evidence="1 2">
    <name type="scientific">Asanoa ferruginea</name>
    <dbReference type="NCBI Taxonomy" id="53367"/>
    <lineage>
        <taxon>Bacteria</taxon>
        <taxon>Bacillati</taxon>
        <taxon>Actinomycetota</taxon>
        <taxon>Actinomycetes</taxon>
        <taxon>Micromonosporales</taxon>
        <taxon>Micromonosporaceae</taxon>
        <taxon>Asanoa</taxon>
    </lineage>
</organism>
<dbReference type="Gene3D" id="3.20.20.80">
    <property type="entry name" value="Glycosidases"/>
    <property type="match status" value="1"/>
</dbReference>
<dbReference type="PANTHER" id="PTHR41244">
    <property type="entry name" value="RHAMNAN SYNTHESIS F"/>
    <property type="match status" value="1"/>
</dbReference>
<keyword evidence="2" id="KW-1185">Reference proteome</keyword>
<dbReference type="GO" id="GO:0016740">
    <property type="term" value="F:transferase activity"/>
    <property type="evidence" value="ECO:0007669"/>
    <property type="project" value="UniProtKB-KW"/>
</dbReference>
<dbReference type="EMBL" id="QUMQ01000001">
    <property type="protein sequence ID" value="REG01014.1"/>
    <property type="molecule type" value="Genomic_DNA"/>
</dbReference>
<reference evidence="1 2" key="1">
    <citation type="submission" date="2018-08" db="EMBL/GenBank/DDBJ databases">
        <title>Sequencing the genomes of 1000 actinobacteria strains.</title>
        <authorList>
            <person name="Klenk H.-P."/>
        </authorList>
    </citation>
    <scope>NUCLEOTIDE SEQUENCE [LARGE SCALE GENOMIC DNA]</scope>
    <source>
        <strain evidence="1 2">DSM 44099</strain>
    </source>
</reference>